<protein>
    <submittedName>
        <fullName evidence="1">Uncharacterized protein</fullName>
    </submittedName>
</protein>
<gene>
    <name evidence="1" type="ORF">B0F88_10882</name>
</gene>
<keyword evidence="2" id="KW-1185">Reference proteome</keyword>
<dbReference type="Proteomes" id="UP000238071">
    <property type="component" value="Unassembled WGS sequence"/>
</dbReference>
<dbReference type="EMBL" id="PTIY01000008">
    <property type="protein sequence ID" value="PPK70727.1"/>
    <property type="molecule type" value="Genomic_DNA"/>
</dbReference>
<organism evidence="1 2">
    <name type="scientific">Methylobacter tundripaludum</name>
    <dbReference type="NCBI Taxonomy" id="173365"/>
    <lineage>
        <taxon>Bacteria</taxon>
        <taxon>Pseudomonadati</taxon>
        <taxon>Pseudomonadota</taxon>
        <taxon>Gammaproteobacteria</taxon>
        <taxon>Methylococcales</taxon>
        <taxon>Methylococcaceae</taxon>
        <taxon>Methylobacter</taxon>
    </lineage>
</organism>
<proteinExistence type="predicted"/>
<comment type="caution">
    <text evidence="1">The sequence shown here is derived from an EMBL/GenBank/DDBJ whole genome shotgun (WGS) entry which is preliminary data.</text>
</comment>
<accession>A0A2S6GZZ0</accession>
<evidence type="ECO:0000313" key="2">
    <source>
        <dbReference type="Proteomes" id="UP000238071"/>
    </source>
</evidence>
<sequence>MESRCKVAGNHFPETIKDGFTAILYLERLVVSRVELFDFFIPV</sequence>
<name>A0A2S6GZZ0_9GAMM</name>
<evidence type="ECO:0000313" key="1">
    <source>
        <dbReference type="EMBL" id="PPK70727.1"/>
    </source>
</evidence>
<reference evidence="1 2" key="1">
    <citation type="submission" date="2018-02" db="EMBL/GenBank/DDBJ databases">
        <title>Subsurface microbial communities from deep shales in Ohio and West Virginia, USA.</title>
        <authorList>
            <person name="Wrighton K."/>
        </authorList>
    </citation>
    <scope>NUCLEOTIDE SEQUENCE [LARGE SCALE GENOMIC DNA]</scope>
    <source>
        <strain evidence="1 2">OWC-G53F</strain>
    </source>
</reference>
<dbReference type="AlphaFoldDB" id="A0A2S6GZZ0"/>